<dbReference type="Gene3D" id="2.20.25.350">
    <property type="match status" value="1"/>
</dbReference>
<dbReference type="GO" id="GO:0005092">
    <property type="term" value="F:GDP-dissociation inhibitor activity"/>
    <property type="evidence" value="ECO:0007669"/>
    <property type="project" value="TreeGrafter"/>
</dbReference>
<dbReference type="SUPFAM" id="SSF75689">
    <property type="entry name" value="Zinc-binding domain of translation initiation factor 2 beta"/>
    <property type="match status" value="1"/>
</dbReference>
<dbReference type="FunFam" id="1.25.40.180:FF:000031">
    <property type="entry name" value="Eukaryotic translation initiation factor 5"/>
    <property type="match status" value="1"/>
</dbReference>
<dbReference type="Proteomes" id="UP000226192">
    <property type="component" value="Unassembled WGS sequence"/>
</dbReference>
<dbReference type="FunFam" id="3.30.30.170:FF:000002">
    <property type="entry name" value="Eukaryotic translation initiation factor 5"/>
    <property type="match status" value="1"/>
</dbReference>
<dbReference type="GO" id="GO:0001732">
    <property type="term" value="P:formation of cytoplasmic translation initiation complex"/>
    <property type="evidence" value="ECO:0007669"/>
    <property type="project" value="TreeGrafter"/>
</dbReference>
<dbReference type="PROSITE" id="PS51363">
    <property type="entry name" value="W2"/>
    <property type="match status" value="1"/>
</dbReference>
<keyword evidence="5" id="KW-0342">GTP-binding</keyword>
<protein>
    <recommendedName>
        <fullName evidence="7">W2 domain-containing protein</fullName>
    </recommendedName>
</protein>
<reference evidence="8 9" key="1">
    <citation type="submission" date="2017-06" db="EMBL/GenBank/DDBJ databases">
        <title>Ant-infecting Ophiocordyceps genomes reveal a high diversity of potential behavioral manipulation genes and a possible major role for enterotoxins.</title>
        <authorList>
            <person name="De Bekker C."/>
            <person name="Evans H.C."/>
            <person name="Brachmann A."/>
            <person name="Hughes D.P."/>
        </authorList>
    </citation>
    <scope>NUCLEOTIDE SEQUENCE [LARGE SCALE GENOMIC DNA]</scope>
    <source>
        <strain evidence="8 9">Map64</strain>
    </source>
</reference>
<evidence type="ECO:0000259" key="7">
    <source>
        <dbReference type="PROSITE" id="PS51363"/>
    </source>
</evidence>
<keyword evidence="3" id="KW-0547">Nucleotide-binding</keyword>
<dbReference type="STRING" id="1399860.A0A2C5Y6N1"/>
<dbReference type="InterPro" id="IPR045196">
    <property type="entry name" value="IF2/IF5"/>
</dbReference>
<evidence type="ECO:0000313" key="9">
    <source>
        <dbReference type="Proteomes" id="UP000226192"/>
    </source>
</evidence>
<dbReference type="GO" id="GO:0003743">
    <property type="term" value="F:translation initiation factor activity"/>
    <property type="evidence" value="ECO:0007669"/>
    <property type="project" value="UniProtKB-KW"/>
</dbReference>
<keyword evidence="2" id="KW-0396">Initiation factor</keyword>
<dbReference type="GO" id="GO:0005525">
    <property type="term" value="F:GTP binding"/>
    <property type="evidence" value="ECO:0007669"/>
    <property type="project" value="UniProtKB-KW"/>
</dbReference>
<organism evidence="8 9">
    <name type="scientific">Ophiocordyceps australis</name>
    <dbReference type="NCBI Taxonomy" id="1399860"/>
    <lineage>
        <taxon>Eukaryota</taxon>
        <taxon>Fungi</taxon>
        <taxon>Dikarya</taxon>
        <taxon>Ascomycota</taxon>
        <taxon>Pezizomycotina</taxon>
        <taxon>Sordariomycetes</taxon>
        <taxon>Hypocreomycetidae</taxon>
        <taxon>Hypocreales</taxon>
        <taxon>Ophiocordycipitaceae</taxon>
        <taxon>Ophiocordyceps</taxon>
    </lineage>
</organism>
<dbReference type="InterPro" id="IPR016189">
    <property type="entry name" value="Transl_init_fac_IF2/IF5_N"/>
</dbReference>
<feature type="domain" description="W2" evidence="7">
    <location>
        <begin position="259"/>
        <end position="424"/>
    </location>
</feature>
<proteinExistence type="inferred from homology"/>
<keyword evidence="9" id="KW-1185">Reference proteome</keyword>
<dbReference type="CDD" id="cd11561">
    <property type="entry name" value="W2_eIF5"/>
    <property type="match status" value="1"/>
</dbReference>
<dbReference type="Pfam" id="PF02020">
    <property type="entry name" value="W2"/>
    <property type="match status" value="1"/>
</dbReference>
<evidence type="ECO:0000256" key="4">
    <source>
        <dbReference type="ARBA" id="ARBA00022917"/>
    </source>
</evidence>
<dbReference type="SUPFAM" id="SSF48371">
    <property type="entry name" value="ARM repeat"/>
    <property type="match status" value="1"/>
</dbReference>
<feature type="region of interest" description="Disordered" evidence="6">
    <location>
        <begin position="145"/>
        <end position="190"/>
    </location>
</feature>
<dbReference type="GO" id="GO:0005829">
    <property type="term" value="C:cytosol"/>
    <property type="evidence" value="ECO:0007669"/>
    <property type="project" value="TreeGrafter"/>
</dbReference>
<dbReference type="SMART" id="SM00515">
    <property type="entry name" value="eIF5C"/>
    <property type="match status" value="1"/>
</dbReference>
<dbReference type="InterPro" id="IPR003307">
    <property type="entry name" value="W2_domain"/>
</dbReference>
<comment type="similarity">
    <text evidence="1">Belongs to the eIF-2-beta/eIF-5 family.</text>
</comment>
<evidence type="ECO:0000256" key="6">
    <source>
        <dbReference type="SAM" id="MobiDB-lite"/>
    </source>
</evidence>
<dbReference type="OrthoDB" id="10250831at2759"/>
<gene>
    <name evidence="8" type="ORF">CDD81_6917</name>
</gene>
<evidence type="ECO:0000313" key="8">
    <source>
        <dbReference type="EMBL" id="PHH62531.1"/>
    </source>
</evidence>
<evidence type="ECO:0000256" key="1">
    <source>
        <dbReference type="ARBA" id="ARBA00010397"/>
    </source>
</evidence>
<evidence type="ECO:0000256" key="5">
    <source>
        <dbReference type="ARBA" id="ARBA00023134"/>
    </source>
</evidence>
<comment type="caution">
    <text evidence="8">The sequence shown here is derived from an EMBL/GenBank/DDBJ whole genome shotgun (WGS) entry which is preliminary data.</text>
</comment>
<name>A0A2C5Y6N1_9HYPO</name>
<dbReference type="Gene3D" id="3.30.30.170">
    <property type="match status" value="1"/>
</dbReference>
<dbReference type="SMART" id="SM00653">
    <property type="entry name" value="eIF2B_5"/>
    <property type="match status" value="1"/>
</dbReference>
<sequence>MSLINVRRDVSDAFYRYKMERLQTKIEGKGNGIKTVIVNLPSIAASLARPPSYINKYFGFELGAMINNDPKDDRWIINGAHESGKLQDHLDGFINKFVLCKKCKNPETDVNINNDRILLDCKACGQRTNVDLRLKLSGYILKTQPSKKGKMDKAERRAAKKAKQQQNGNGAKENGTGSGGDEISENGSNDVEENGEVVMSDDEFQKMQAAAPEAVDIEVQDDEWAVDMSEEAVKARQAQLPGEFKQKLSFNEDEDDEGESGGNTVYDEFGNWIQQEADNKGGIDGVESINIYLKAKELNIESKHRTVLVLAQTLFDTNVCAQIPKRTSMLKQIVTSERHEKALLGGTERLLGGLNKEHPEILQNIVKILQLYYHHDLISEEVVTKWGTKASKKYTDLQTSRKIRKAAEPFLKWLEEADEEESSEEED</sequence>
<evidence type="ECO:0000256" key="3">
    <source>
        <dbReference type="ARBA" id="ARBA00022741"/>
    </source>
</evidence>
<accession>A0A2C5Y6N1</accession>
<dbReference type="Gene3D" id="1.25.40.180">
    <property type="match status" value="1"/>
</dbReference>
<dbReference type="FunFam" id="2.20.25.350:FF:000001">
    <property type="entry name" value="Eukaryotic translation initiation factor 5"/>
    <property type="match status" value="1"/>
</dbReference>
<dbReference type="InterPro" id="IPR002735">
    <property type="entry name" value="Transl_init_fac_IF2/IF5_dom"/>
</dbReference>
<dbReference type="InterPro" id="IPR016024">
    <property type="entry name" value="ARM-type_fold"/>
</dbReference>
<keyword evidence="4" id="KW-0648">Protein biosynthesis</keyword>
<dbReference type="EMBL" id="NJET01000069">
    <property type="protein sequence ID" value="PHH62531.1"/>
    <property type="molecule type" value="Genomic_DNA"/>
</dbReference>
<evidence type="ECO:0000256" key="2">
    <source>
        <dbReference type="ARBA" id="ARBA00022540"/>
    </source>
</evidence>
<dbReference type="AlphaFoldDB" id="A0A2C5Y6N1"/>
<dbReference type="Pfam" id="PF01873">
    <property type="entry name" value="eIF-5_eIF-2B"/>
    <property type="match status" value="1"/>
</dbReference>
<dbReference type="InterPro" id="IPR016190">
    <property type="entry name" value="Transl_init_fac_IF2/IF5_Zn-bd"/>
</dbReference>
<dbReference type="PANTHER" id="PTHR23001:SF7">
    <property type="entry name" value="EUKARYOTIC TRANSLATION INITIATION FACTOR 5"/>
    <property type="match status" value="1"/>
</dbReference>
<dbReference type="PANTHER" id="PTHR23001">
    <property type="entry name" value="EUKARYOTIC TRANSLATION INITIATION FACTOR"/>
    <property type="match status" value="1"/>
</dbReference>
<dbReference type="SUPFAM" id="SSF100966">
    <property type="entry name" value="Translation initiation factor 2 beta, aIF2beta, N-terminal domain"/>
    <property type="match status" value="1"/>
</dbReference>
<dbReference type="GO" id="GO:0071074">
    <property type="term" value="F:eukaryotic initiation factor eIF2 binding"/>
    <property type="evidence" value="ECO:0007669"/>
    <property type="project" value="TreeGrafter"/>
</dbReference>